<evidence type="ECO:0000256" key="1">
    <source>
        <dbReference type="ARBA" id="ARBA00005614"/>
    </source>
</evidence>
<evidence type="ECO:0000259" key="7">
    <source>
        <dbReference type="PROSITE" id="PS51160"/>
    </source>
</evidence>
<name>A0A126QKU3_9BACT</name>
<dbReference type="Pfam" id="PF00708">
    <property type="entry name" value="Acylphosphatase"/>
    <property type="match status" value="1"/>
</dbReference>
<dbReference type="Gene3D" id="3.30.70.100">
    <property type="match status" value="1"/>
</dbReference>
<keyword evidence="10" id="KW-1185">Reference proteome</keyword>
<evidence type="ECO:0000256" key="5">
    <source>
        <dbReference type="RuleBase" id="RU000553"/>
    </source>
</evidence>
<dbReference type="InterPro" id="IPR036046">
    <property type="entry name" value="Acylphosphatase-like_dom_sf"/>
</dbReference>
<accession>A0A126QKU3</accession>
<dbReference type="RefSeq" id="WP_066801394.1">
    <property type="nucleotide sequence ID" value="NZ_CP014206.1"/>
</dbReference>
<dbReference type="KEGG" id="dej:AWY79_05600"/>
<feature type="domain" description="Acylphosphatase-like" evidence="7">
    <location>
        <begin position="3"/>
        <end position="90"/>
    </location>
</feature>
<evidence type="ECO:0000313" key="11">
    <source>
        <dbReference type="Proteomes" id="UP000295506"/>
    </source>
</evidence>
<evidence type="ECO:0000313" key="10">
    <source>
        <dbReference type="Proteomes" id="UP000055611"/>
    </source>
</evidence>
<feature type="active site" evidence="4">
    <location>
        <position position="36"/>
    </location>
</feature>
<proteinExistence type="inferred from homology"/>
<dbReference type="InterPro" id="IPR020456">
    <property type="entry name" value="Acylphosphatase"/>
</dbReference>
<dbReference type="PRINTS" id="PR00112">
    <property type="entry name" value="ACYLPHPHTASE"/>
</dbReference>
<gene>
    <name evidence="8" type="ORF">AWY79_05600</name>
    <name evidence="9" type="ORF">EDC59_11611</name>
</gene>
<dbReference type="PANTHER" id="PTHR47268:SF4">
    <property type="entry name" value="ACYLPHOSPHATASE"/>
    <property type="match status" value="1"/>
</dbReference>
<reference evidence="9 11" key="2">
    <citation type="submission" date="2019-03" db="EMBL/GenBank/DDBJ databases">
        <title>Genomic Encyclopedia of Type Strains, Phase IV (KMG-IV): sequencing the most valuable type-strain genomes for metagenomic binning, comparative biology and taxonomic classification.</title>
        <authorList>
            <person name="Goeker M."/>
        </authorList>
    </citation>
    <scope>NUCLEOTIDE SEQUENCE [LARGE SCALE GENOMIC DNA]</scope>
    <source>
        <strain evidence="9 11">DSM 101483</strain>
    </source>
</reference>
<evidence type="ECO:0000256" key="6">
    <source>
        <dbReference type="RuleBase" id="RU004168"/>
    </source>
</evidence>
<dbReference type="GO" id="GO:0003998">
    <property type="term" value="F:acylphosphatase activity"/>
    <property type="evidence" value="ECO:0007669"/>
    <property type="project" value="UniProtKB-EC"/>
</dbReference>
<evidence type="ECO:0000313" key="9">
    <source>
        <dbReference type="EMBL" id="TDT82699.1"/>
    </source>
</evidence>
<comment type="similarity">
    <text evidence="1 6">Belongs to the acylphosphatase family.</text>
</comment>
<feature type="active site" evidence="4">
    <location>
        <position position="18"/>
    </location>
</feature>
<organism evidence="9 11">
    <name type="scientific">Pseudodesulfovibrio indicus</name>
    <dbReference type="NCBI Taxonomy" id="1716143"/>
    <lineage>
        <taxon>Bacteria</taxon>
        <taxon>Pseudomonadati</taxon>
        <taxon>Thermodesulfobacteriota</taxon>
        <taxon>Desulfovibrionia</taxon>
        <taxon>Desulfovibrionales</taxon>
        <taxon>Desulfovibrionaceae</taxon>
    </lineage>
</organism>
<dbReference type="PROSITE" id="PS00151">
    <property type="entry name" value="ACYLPHOSPHATASE_2"/>
    <property type="match status" value="1"/>
</dbReference>
<dbReference type="Proteomes" id="UP000295506">
    <property type="component" value="Unassembled WGS sequence"/>
</dbReference>
<dbReference type="Proteomes" id="UP000055611">
    <property type="component" value="Chromosome"/>
</dbReference>
<dbReference type="EMBL" id="SOBK01000016">
    <property type="protein sequence ID" value="TDT82699.1"/>
    <property type="molecule type" value="Genomic_DNA"/>
</dbReference>
<dbReference type="InterPro" id="IPR017968">
    <property type="entry name" value="Acylphosphatase_CS"/>
</dbReference>
<dbReference type="PANTHER" id="PTHR47268">
    <property type="entry name" value="ACYLPHOSPHATASE"/>
    <property type="match status" value="1"/>
</dbReference>
<comment type="catalytic activity">
    <reaction evidence="3 4 5">
        <text>an acyl phosphate + H2O = a carboxylate + phosphate + H(+)</text>
        <dbReference type="Rhea" id="RHEA:14965"/>
        <dbReference type="ChEBI" id="CHEBI:15377"/>
        <dbReference type="ChEBI" id="CHEBI:15378"/>
        <dbReference type="ChEBI" id="CHEBI:29067"/>
        <dbReference type="ChEBI" id="CHEBI:43474"/>
        <dbReference type="ChEBI" id="CHEBI:59918"/>
        <dbReference type="EC" id="3.6.1.7"/>
    </reaction>
</comment>
<keyword evidence="4 5" id="KW-0378">Hydrolase</keyword>
<evidence type="ECO:0000256" key="3">
    <source>
        <dbReference type="ARBA" id="ARBA00047645"/>
    </source>
</evidence>
<sequence>MFELTAIVRGKVQGVWFRSWTRETAREIGVSGWVRNLPDGSVEALARGTEEQLDRFEQRLWDGPPLARVNAVESRREPVDGPFPSFDVRR</sequence>
<evidence type="ECO:0000256" key="4">
    <source>
        <dbReference type="PROSITE-ProRule" id="PRU00520"/>
    </source>
</evidence>
<evidence type="ECO:0000313" key="8">
    <source>
        <dbReference type="EMBL" id="AMK10622.1"/>
    </source>
</evidence>
<dbReference type="EC" id="3.6.1.7" evidence="2 4"/>
<dbReference type="AlphaFoldDB" id="A0A126QKU3"/>
<protein>
    <recommendedName>
        <fullName evidence="2 4">Acylphosphatase</fullName>
        <ecNumber evidence="2 4">3.6.1.7</ecNumber>
    </recommendedName>
</protein>
<dbReference type="SUPFAM" id="SSF54975">
    <property type="entry name" value="Acylphosphatase/BLUF domain-like"/>
    <property type="match status" value="1"/>
</dbReference>
<dbReference type="EMBL" id="CP014206">
    <property type="protein sequence ID" value="AMK10622.1"/>
    <property type="molecule type" value="Genomic_DNA"/>
</dbReference>
<reference evidence="8 10" key="1">
    <citation type="journal article" date="2016" name="Front. Microbiol.">
        <title>Genome Sequence of the Piezophilic, Mesophilic Sulfate-Reducing Bacterium Desulfovibrio indicus J2T.</title>
        <authorList>
            <person name="Cao J."/>
            <person name="Maignien L."/>
            <person name="Shao Z."/>
            <person name="Alain K."/>
            <person name="Jebbar M."/>
        </authorList>
    </citation>
    <scope>NUCLEOTIDE SEQUENCE [LARGE SCALE GENOMIC DNA]</scope>
    <source>
        <strain evidence="8 10">J2</strain>
    </source>
</reference>
<dbReference type="PROSITE" id="PS00150">
    <property type="entry name" value="ACYLPHOSPHATASE_1"/>
    <property type="match status" value="1"/>
</dbReference>
<dbReference type="PROSITE" id="PS51160">
    <property type="entry name" value="ACYLPHOSPHATASE_3"/>
    <property type="match status" value="1"/>
</dbReference>
<dbReference type="OrthoDB" id="5295388at2"/>
<evidence type="ECO:0000256" key="2">
    <source>
        <dbReference type="ARBA" id="ARBA00012150"/>
    </source>
</evidence>
<dbReference type="InterPro" id="IPR001792">
    <property type="entry name" value="Acylphosphatase-like_dom"/>
</dbReference>